<accession>A0A3S2TN00</accession>
<sequence length="208" mass="20782">MYDSKTLFASVRAVTAACLLVAGAAQAAPVVSISPVSQDLPVGSTTTVDIVVSGLTQPDEAVGGFSLTLGYNDSLLAGVDFSVVPGGAFGAAPDDVSFGFSVPGELDLFVAADENADQATLAGLQGASFVLATVTFEGISAGLSPLLLSNVVLSNWDGSADFDVSSRNGQICVGSNCTVPEPASYALALAALGAAGLARRRPKVVKAV</sequence>
<dbReference type="SUPFAM" id="SSF49384">
    <property type="entry name" value="Carbohydrate-binding domain"/>
    <property type="match status" value="1"/>
</dbReference>
<evidence type="ECO:0000259" key="2">
    <source>
        <dbReference type="Pfam" id="PF07589"/>
    </source>
</evidence>
<evidence type="ECO:0000313" key="3">
    <source>
        <dbReference type="EMBL" id="RVT51716.1"/>
    </source>
</evidence>
<feature type="chain" id="PRO_5018564317" evidence="1">
    <location>
        <begin position="28"/>
        <end position="208"/>
    </location>
</feature>
<proteinExistence type="predicted"/>
<dbReference type="InterPro" id="IPR008965">
    <property type="entry name" value="CBM2/CBM3_carb-bd_dom_sf"/>
</dbReference>
<dbReference type="Proteomes" id="UP000288178">
    <property type="component" value="Unassembled WGS sequence"/>
</dbReference>
<dbReference type="RefSeq" id="WP_128198717.1">
    <property type="nucleotide sequence ID" value="NZ_SACT01000003.1"/>
</dbReference>
<dbReference type="Gene3D" id="2.60.40.680">
    <property type="match status" value="1"/>
</dbReference>
<dbReference type="EMBL" id="SACT01000003">
    <property type="protein sequence ID" value="RVT51716.1"/>
    <property type="molecule type" value="Genomic_DNA"/>
</dbReference>
<dbReference type="GO" id="GO:0030246">
    <property type="term" value="F:carbohydrate binding"/>
    <property type="evidence" value="ECO:0007669"/>
    <property type="project" value="InterPro"/>
</dbReference>
<feature type="signal peptide" evidence="1">
    <location>
        <begin position="1"/>
        <end position="27"/>
    </location>
</feature>
<organism evidence="3 4">
    <name type="scientific">Rubrivivax albus</name>
    <dbReference type="NCBI Taxonomy" id="2499835"/>
    <lineage>
        <taxon>Bacteria</taxon>
        <taxon>Pseudomonadati</taxon>
        <taxon>Pseudomonadota</taxon>
        <taxon>Betaproteobacteria</taxon>
        <taxon>Burkholderiales</taxon>
        <taxon>Sphaerotilaceae</taxon>
        <taxon>Rubrivivax</taxon>
    </lineage>
</organism>
<evidence type="ECO:0000256" key="1">
    <source>
        <dbReference type="SAM" id="SignalP"/>
    </source>
</evidence>
<dbReference type="Pfam" id="PF07589">
    <property type="entry name" value="PEP-CTERM"/>
    <property type="match status" value="1"/>
</dbReference>
<protein>
    <submittedName>
        <fullName evidence="3">PEP-CTERM sorting domain-containing protein</fullName>
    </submittedName>
</protein>
<dbReference type="InterPro" id="IPR013424">
    <property type="entry name" value="Ice-binding_C"/>
</dbReference>
<keyword evidence="1" id="KW-0732">Signal</keyword>
<evidence type="ECO:0000313" key="4">
    <source>
        <dbReference type="Proteomes" id="UP000288178"/>
    </source>
</evidence>
<name>A0A3S2TN00_9BURK</name>
<keyword evidence="4" id="KW-1185">Reference proteome</keyword>
<dbReference type="AlphaFoldDB" id="A0A3S2TN00"/>
<reference evidence="3 4" key="1">
    <citation type="submission" date="2019-01" db="EMBL/GenBank/DDBJ databases">
        <authorList>
            <person name="Chen W.-M."/>
        </authorList>
    </citation>
    <scope>NUCLEOTIDE SEQUENCE [LARGE SCALE GENOMIC DNA]</scope>
    <source>
        <strain evidence="3 4">ICH-3</strain>
    </source>
</reference>
<gene>
    <name evidence="3" type="ORF">ENE75_12970</name>
</gene>
<comment type="caution">
    <text evidence="3">The sequence shown here is derived from an EMBL/GenBank/DDBJ whole genome shotgun (WGS) entry which is preliminary data.</text>
</comment>
<feature type="domain" description="Ice-binding protein C-terminal" evidence="2">
    <location>
        <begin position="178"/>
        <end position="201"/>
    </location>
</feature>
<dbReference type="NCBIfam" id="TIGR02595">
    <property type="entry name" value="PEP_CTERM"/>
    <property type="match status" value="1"/>
</dbReference>
<dbReference type="CDD" id="cd08547">
    <property type="entry name" value="Type_II_cohesin"/>
    <property type="match status" value="1"/>
</dbReference>